<evidence type="ECO:0000256" key="1">
    <source>
        <dbReference type="SAM" id="SignalP"/>
    </source>
</evidence>
<gene>
    <name evidence="2" type="ORF">GKE48_01830</name>
</gene>
<proteinExistence type="predicted"/>
<reference evidence="2 3" key="1">
    <citation type="journal article" date="2019" name="Nat. Med.">
        <title>A library of human gut bacterial isolates paired with longitudinal multiomics data enables mechanistic microbiome research.</title>
        <authorList>
            <person name="Poyet M."/>
            <person name="Groussin M."/>
            <person name="Gibbons S.M."/>
            <person name="Avila-Pacheco J."/>
            <person name="Jiang X."/>
            <person name="Kearney S.M."/>
            <person name="Perrotta A.R."/>
            <person name="Berdy B."/>
            <person name="Zhao S."/>
            <person name="Lieberman T.D."/>
            <person name="Swanson P.K."/>
            <person name="Smith M."/>
            <person name="Roesemann S."/>
            <person name="Alexander J.E."/>
            <person name="Rich S.A."/>
            <person name="Livny J."/>
            <person name="Vlamakis H."/>
            <person name="Clish C."/>
            <person name="Bullock K."/>
            <person name="Deik A."/>
            <person name="Scott J."/>
            <person name="Pierce K.A."/>
            <person name="Xavier R.J."/>
            <person name="Alm E.J."/>
        </authorList>
    </citation>
    <scope>NUCLEOTIDE SEQUENCE [LARGE SCALE GENOMIC DNA]</scope>
    <source>
        <strain evidence="2 3">BIOML-A1</strain>
    </source>
</reference>
<dbReference type="SUPFAM" id="SSF63829">
    <property type="entry name" value="Calcium-dependent phosphotriesterase"/>
    <property type="match status" value="1"/>
</dbReference>
<feature type="signal peptide" evidence="1">
    <location>
        <begin position="1"/>
        <end position="18"/>
    </location>
</feature>
<dbReference type="PROSITE" id="PS51257">
    <property type="entry name" value="PROKAR_LIPOPROTEIN"/>
    <property type="match status" value="1"/>
</dbReference>
<comment type="caution">
    <text evidence="2">The sequence shown here is derived from an EMBL/GenBank/DDBJ whole genome shotgun (WGS) entry which is preliminary data.</text>
</comment>
<dbReference type="EMBL" id="WKRD01000001">
    <property type="protein sequence ID" value="MSC56198.1"/>
    <property type="molecule type" value="Genomic_DNA"/>
</dbReference>
<feature type="chain" id="PRO_5038392671" description="DUF5050 domain-containing protein" evidence="1">
    <location>
        <begin position="19"/>
        <end position="458"/>
    </location>
</feature>
<evidence type="ECO:0000313" key="2">
    <source>
        <dbReference type="EMBL" id="MSC56198.1"/>
    </source>
</evidence>
<keyword evidence="1" id="KW-0732">Signal</keyword>
<evidence type="ECO:0000313" key="3">
    <source>
        <dbReference type="Proteomes" id="UP000481964"/>
    </source>
</evidence>
<sequence>MKKAVLAILIAGMAVLTACGNNNTVKNDDNVYKYSDYEYKDEAQFYMKKNAAAAEKGYYYLAKSPVSSEEYKFMFYYDMVNANSVALCSNVNCTHDNAECEAYLSDEECLGSTIWYYGGRIYMIEKTKEKDILVSYDKTLRDKKSEKTLSTEGMSLSSAWGDIKYADIVNGYMYYLLYSDSGCVMYKVDINSSSEPEKVKEYNAAFNGGTDFIGVSLASLNAIGDKLYINWRTSISLEAEEYIVDCLDTNTGNVETLIDISSDDELSKKADSKHWVTSELFYDKDGNMYFAGVDSSAWCLYRMNLKTQEISEVFKLDNKSTRNYTKLAGYDGQYFYVFDKPDLSKGIKNITTDDKNIVYILDTNGEIKDTLEFNQESTKTTADVNILGGDRRYLLVTTTDTDIQQFKASSELMSKYEELKKRMETEGSSKLAQVCLSAVLDKADIGTGNKEWIQITPE</sequence>
<organism evidence="2 3">
    <name type="scientific">Lachnospira eligens</name>
    <dbReference type="NCBI Taxonomy" id="39485"/>
    <lineage>
        <taxon>Bacteria</taxon>
        <taxon>Bacillati</taxon>
        <taxon>Bacillota</taxon>
        <taxon>Clostridia</taxon>
        <taxon>Lachnospirales</taxon>
        <taxon>Lachnospiraceae</taxon>
        <taxon>Lachnospira</taxon>
    </lineage>
</organism>
<dbReference type="Proteomes" id="UP000481964">
    <property type="component" value="Unassembled WGS sequence"/>
</dbReference>
<dbReference type="AlphaFoldDB" id="A0A7C9H0S2"/>
<evidence type="ECO:0008006" key="4">
    <source>
        <dbReference type="Google" id="ProtNLM"/>
    </source>
</evidence>
<name>A0A7C9H0S2_9FIRM</name>
<protein>
    <recommendedName>
        <fullName evidence="4">DUF5050 domain-containing protein</fullName>
    </recommendedName>
</protein>
<accession>A0A7C9H0S2</accession>
<dbReference type="RefSeq" id="WP_022099180.1">
    <property type="nucleotide sequence ID" value="NZ_DAWENU010000040.1"/>
</dbReference>